<feature type="compositionally biased region" description="Low complexity" evidence="1">
    <location>
        <begin position="92"/>
        <end position="103"/>
    </location>
</feature>
<protein>
    <submittedName>
        <fullName evidence="2">Uncharacterized protein</fullName>
    </submittedName>
</protein>
<evidence type="ECO:0000313" key="2">
    <source>
        <dbReference type="EMBL" id="CAD8941111.1"/>
    </source>
</evidence>
<evidence type="ECO:0000256" key="1">
    <source>
        <dbReference type="SAM" id="MobiDB-lite"/>
    </source>
</evidence>
<name>A0A7S1GP47_CYCTE</name>
<reference evidence="2" key="1">
    <citation type="submission" date="2021-01" db="EMBL/GenBank/DDBJ databases">
        <authorList>
            <person name="Corre E."/>
            <person name="Pelletier E."/>
            <person name="Niang G."/>
            <person name="Scheremetjew M."/>
            <person name="Finn R."/>
            <person name="Kale V."/>
            <person name="Holt S."/>
            <person name="Cochrane G."/>
            <person name="Meng A."/>
            <person name="Brown T."/>
            <person name="Cohen L."/>
        </authorList>
    </citation>
    <scope>NUCLEOTIDE SEQUENCE</scope>
    <source>
        <strain evidence="2">ECT3854</strain>
    </source>
</reference>
<proteinExistence type="predicted"/>
<feature type="compositionally biased region" description="Polar residues" evidence="1">
    <location>
        <begin position="1"/>
        <end position="22"/>
    </location>
</feature>
<feature type="region of interest" description="Disordered" evidence="1">
    <location>
        <begin position="1"/>
        <end position="27"/>
    </location>
</feature>
<gene>
    <name evidence="2" type="ORF">CTEN0397_LOCUS12177</name>
</gene>
<organism evidence="2">
    <name type="scientific">Cyclophora tenuis</name>
    <name type="common">Marine diatom</name>
    <dbReference type="NCBI Taxonomy" id="216820"/>
    <lineage>
        <taxon>Eukaryota</taxon>
        <taxon>Sar</taxon>
        <taxon>Stramenopiles</taxon>
        <taxon>Ochrophyta</taxon>
        <taxon>Bacillariophyta</taxon>
        <taxon>Fragilariophyceae</taxon>
        <taxon>Fragilariophycidae</taxon>
        <taxon>Cyclophorales</taxon>
        <taxon>Cyclophoraceae</taxon>
        <taxon>Cyclophora</taxon>
    </lineage>
</organism>
<feature type="compositionally biased region" description="Low complexity" evidence="1">
    <location>
        <begin position="177"/>
        <end position="188"/>
    </location>
</feature>
<feature type="region of interest" description="Disordered" evidence="1">
    <location>
        <begin position="86"/>
        <end position="105"/>
    </location>
</feature>
<accession>A0A7S1GP47</accession>
<dbReference type="AlphaFoldDB" id="A0A7S1GP47"/>
<sequence length="297" mass="31987">MSCHLSSSTDPLSRTPSSSTKTMPWRDQLQLHLQETTQTVSSGLREKSISASNRLQELRVFQRMKEKKDSLQLTVAGRITRARANLRSSLGTTSEDTTPTTKTAPDSDVVATAVIDGNNDKIEFVDSGLGRMDNKMASPTRFKKTKLQVIVDATFRIIKREGEDTSGGDVESKDGDSTTSLSSSSSRSGKSEFSALDGDDATTKGVVVARDVDFDDDVSADPQTSVYSWKSAAMAGVSYDDWEATGYAPFHLLEAAMDDHPVGTITAAAATTSPQRPTPPLCAFLLHPIDKSVTVNS</sequence>
<dbReference type="EMBL" id="HBFW01018974">
    <property type="protein sequence ID" value="CAD8941111.1"/>
    <property type="molecule type" value="Transcribed_RNA"/>
</dbReference>
<feature type="region of interest" description="Disordered" evidence="1">
    <location>
        <begin position="162"/>
        <end position="196"/>
    </location>
</feature>